<dbReference type="EMBL" id="GEVI01023535">
    <property type="protein sequence ID" value="JAU08785.1"/>
    <property type="molecule type" value="Transcribed_RNA"/>
</dbReference>
<organism evidence="1">
    <name type="scientific">Noccaea caerulescens</name>
    <name type="common">Alpine penny-cress</name>
    <name type="synonym">Thlaspi caerulescens</name>
    <dbReference type="NCBI Taxonomy" id="107243"/>
    <lineage>
        <taxon>Eukaryota</taxon>
        <taxon>Viridiplantae</taxon>
        <taxon>Streptophyta</taxon>
        <taxon>Embryophyta</taxon>
        <taxon>Tracheophyta</taxon>
        <taxon>Spermatophyta</taxon>
        <taxon>Magnoliopsida</taxon>
        <taxon>eudicotyledons</taxon>
        <taxon>Gunneridae</taxon>
        <taxon>Pentapetalae</taxon>
        <taxon>rosids</taxon>
        <taxon>malvids</taxon>
        <taxon>Brassicales</taxon>
        <taxon>Brassicaceae</taxon>
        <taxon>Coluteocarpeae</taxon>
        <taxon>Noccaea</taxon>
    </lineage>
</organism>
<gene>
    <name evidence="1" type="ORF">GA_TR20019_c0_g1_i1_g.66818</name>
</gene>
<dbReference type="AlphaFoldDB" id="A0A1J3CLG7"/>
<name>A0A1J3CLG7_NOCCA</name>
<proteinExistence type="predicted"/>
<sequence length="141" mass="15792">MVSNNKVPHGAYLGTVKVNENEVNVFKGIPVDLANANRKEICVLLSDFLHLIINSGCRITTKIMSGSIWKIVTFSLYKRISDGLATRKYLGEVNITVVVARYTQDITPEVLANLRANNIVCHHLGYDSENNKPKCCQRRDC</sequence>
<reference evidence="1" key="1">
    <citation type="submission" date="2016-07" db="EMBL/GenBank/DDBJ databases">
        <title>De novo transcriptome assembly of four accessions of the metal hyperaccumulator plant Noccaea caerulescens.</title>
        <authorList>
            <person name="Blande D."/>
            <person name="Halimaa P."/>
            <person name="Tervahauta A.I."/>
            <person name="Aarts M.G."/>
            <person name="Karenlampi S.O."/>
        </authorList>
    </citation>
    <scope>NUCLEOTIDE SEQUENCE</scope>
</reference>
<protein>
    <submittedName>
        <fullName evidence="1">Uncharacterized protein</fullName>
    </submittedName>
</protein>
<evidence type="ECO:0000313" key="1">
    <source>
        <dbReference type="EMBL" id="JAU08785.1"/>
    </source>
</evidence>
<accession>A0A1J3CLG7</accession>